<dbReference type="SUPFAM" id="SSF82171">
    <property type="entry name" value="DPP6 N-terminal domain-like"/>
    <property type="match status" value="1"/>
</dbReference>
<dbReference type="Gene3D" id="2.120.10.30">
    <property type="entry name" value="TolB, C-terminal domain"/>
    <property type="match status" value="2"/>
</dbReference>
<feature type="domain" description="Peptidase S9 prolyl oligopeptidase catalytic" evidence="4">
    <location>
        <begin position="483"/>
        <end position="692"/>
    </location>
</feature>
<sequence length="700" mass="77537">MTPETASIPDAARAPNATGARRPMREDDLLRFVWVADPQISPDGARVAFTRVWVDRESDDYQTAVWIADAKTGGARALTSGKWDSQPRWSPDGTRLAFVRKTAGDQPPQLHVLPMAGGEAQCLTTLEKGAGAPAWSPDGTRIAFTSGTNPEIDTPEKTKNKPKHEPARIVQKPVFRWNDQGFVDLEHLDQLWVIPAAGGSPRQLTRGEFAAGAPRWSRDGRRVMFAADRRAEPWFGHEEARLYSVSPELESPTTGEALELVADYSGTVIAWAEREDGAIATIGKLLDSSRFASYDQMDVLLSEGASPLRKVRRVNATRDHAMGETLSADQHPPRGGGGVPFAFAENGRVILTLASRHGGAMLVRVDLASGEVRELTPIQRDISVGSATPDGRRWALTVGSPTTPGDLAIFDTANGELRTLYAPNQDWLAEIALGAIEEIWYPSFDGKQIQGWMVRPPDFDPKGSYPLVLEIHGGPHTAYGVAFFHEFQVLAGAGYVVLYTNPRGSTSYGESFADCIQYRYPGDDVQDLLLGVDEVVKRGSIDVKRLGVTGGSGGGLLTNWIIAHDQRFAAAVTQRCVADWISMVYSSDFALFMPYWFRRQPHEDPKEYLDRSPYMMADRIQTPLMVIHSEEDWRTPIGQGETMFRALLQQRKTCVMVRFPGENHELSRSGMPTRRVQNQEHIRAWFDRWLQGKPAPQYGV</sequence>
<comment type="caution">
    <text evidence="5">The sequence shown here is derived from an EMBL/GenBank/DDBJ whole genome shotgun (WGS) entry which is preliminary data.</text>
</comment>
<reference evidence="5 6" key="1">
    <citation type="submission" date="2020-04" db="EMBL/GenBank/DDBJ databases">
        <title>Metagenomic profiling of ammonia- and methane-oxidizing microorganisms in a Dutch drinking water treatment plant.</title>
        <authorList>
            <person name="Poghosyan L."/>
            <person name="Leucker S."/>
        </authorList>
    </citation>
    <scope>NUCLEOTIDE SEQUENCE [LARGE SCALE GENOMIC DNA]</scope>
    <source>
        <strain evidence="5">S-RSF-IL-03</strain>
    </source>
</reference>
<evidence type="ECO:0000313" key="5">
    <source>
        <dbReference type="EMBL" id="NOT33201.1"/>
    </source>
</evidence>
<dbReference type="PANTHER" id="PTHR42776:SF27">
    <property type="entry name" value="DIPEPTIDYL PEPTIDASE FAMILY MEMBER 6"/>
    <property type="match status" value="1"/>
</dbReference>
<proteinExistence type="predicted"/>
<dbReference type="InterPro" id="IPR029058">
    <property type="entry name" value="AB_hydrolase_fold"/>
</dbReference>
<dbReference type="EMBL" id="JABFRW010000033">
    <property type="protein sequence ID" value="NOT33201.1"/>
    <property type="molecule type" value="Genomic_DNA"/>
</dbReference>
<dbReference type="InterPro" id="IPR001375">
    <property type="entry name" value="Peptidase_S9_cat"/>
</dbReference>
<evidence type="ECO:0000256" key="3">
    <source>
        <dbReference type="SAM" id="MobiDB-lite"/>
    </source>
</evidence>
<organism evidence="5 6">
    <name type="scientific">Eiseniibacteriota bacterium</name>
    <dbReference type="NCBI Taxonomy" id="2212470"/>
    <lineage>
        <taxon>Bacteria</taxon>
        <taxon>Candidatus Eiseniibacteriota</taxon>
    </lineage>
</organism>
<evidence type="ECO:0000313" key="6">
    <source>
        <dbReference type="Proteomes" id="UP000580839"/>
    </source>
</evidence>
<dbReference type="PANTHER" id="PTHR42776">
    <property type="entry name" value="SERINE PEPTIDASE S9 FAMILY MEMBER"/>
    <property type="match status" value="1"/>
</dbReference>
<feature type="compositionally biased region" description="Basic and acidic residues" evidence="3">
    <location>
        <begin position="154"/>
        <end position="166"/>
    </location>
</feature>
<dbReference type="GO" id="GO:0006508">
    <property type="term" value="P:proteolysis"/>
    <property type="evidence" value="ECO:0007669"/>
    <property type="project" value="InterPro"/>
</dbReference>
<accession>A0A849SFF5</accession>
<protein>
    <submittedName>
        <fullName evidence="5">S9 family peptidase</fullName>
    </submittedName>
</protein>
<keyword evidence="2" id="KW-0645">Protease</keyword>
<gene>
    <name evidence="5" type="ORF">HOP12_03425</name>
</gene>
<evidence type="ECO:0000256" key="2">
    <source>
        <dbReference type="ARBA" id="ARBA00022825"/>
    </source>
</evidence>
<dbReference type="Pfam" id="PF07676">
    <property type="entry name" value="PD40"/>
    <property type="match status" value="3"/>
</dbReference>
<dbReference type="SUPFAM" id="SSF53474">
    <property type="entry name" value="alpha/beta-Hydrolases"/>
    <property type="match status" value="1"/>
</dbReference>
<dbReference type="GO" id="GO:0004252">
    <property type="term" value="F:serine-type endopeptidase activity"/>
    <property type="evidence" value="ECO:0007669"/>
    <property type="project" value="TreeGrafter"/>
</dbReference>
<dbReference type="InterPro" id="IPR011042">
    <property type="entry name" value="6-blade_b-propeller_TolB-like"/>
</dbReference>
<keyword evidence="1" id="KW-0378">Hydrolase</keyword>
<evidence type="ECO:0000259" key="4">
    <source>
        <dbReference type="Pfam" id="PF00326"/>
    </source>
</evidence>
<feature type="region of interest" description="Disordered" evidence="3">
    <location>
        <begin position="1"/>
        <end position="22"/>
    </location>
</feature>
<dbReference type="Gene3D" id="3.40.50.1820">
    <property type="entry name" value="alpha/beta hydrolase"/>
    <property type="match status" value="1"/>
</dbReference>
<dbReference type="Pfam" id="PF00326">
    <property type="entry name" value="Peptidase_S9"/>
    <property type="match status" value="1"/>
</dbReference>
<dbReference type="Proteomes" id="UP000580839">
    <property type="component" value="Unassembled WGS sequence"/>
</dbReference>
<evidence type="ECO:0000256" key="1">
    <source>
        <dbReference type="ARBA" id="ARBA00022801"/>
    </source>
</evidence>
<dbReference type="AlphaFoldDB" id="A0A849SFF5"/>
<feature type="region of interest" description="Disordered" evidence="3">
    <location>
        <begin position="145"/>
        <end position="166"/>
    </location>
</feature>
<keyword evidence="2" id="KW-0720">Serine protease</keyword>
<dbReference type="InterPro" id="IPR011659">
    <property type="entry name" value="WD40"/>
</dbReference>
<name>A0A849SFF5_UNCEI</name>